<dbReference type="AlphaFoldDB" id="A0A2N9JJL7"/>
<evidence type="ECO:0008006" key="5">
    <source>
        <dbReference type="Google" id="ProtNLM"/>
    </source>
</evidence>
<proteinExistence type="predicted"/>
<dbReference type="OrthoDB" id="3721275at2"/>
<dbReference type="EMBL" id="LT985188">
    <property type="protein sequence ID" value="SPD88244.1"/>
    <property type="molecule type" value="Genomic_DNA"/>
</dbReference>
<organism evidence="3 4">
    <name type="scientific">Micropruina glycogenica</name>
    <dbReference type="NCBI Taxonomy" id="75385"/>
    <lineage>
        <taxon>Bacteria</taxon>
        <taxon>Bacillati</taxon>
        <taxon>Actinomycetota</taxon>
        <taxon>Actinomycetes</taxon>
        <taxon>Propionibacteriales</taxon>
        <taxon>Nocardioidaceae</taxon>
        <taxon>Micropruina</taxon>
    </lineage>
</organism>
<sequence length="360" mass="37882">MVNDDSAPSDAQPDPVDPDGATGQAEPPEATETSTRAALRRPRLLWIAAAVLVVLALIGSIAWALRPQPAQNGISSATPQQAVRGFLDALAGSDADRALQFALTKPTDTALLTRAVLESSNKTGPLTVVNVPEVGGSGTVQVPAEVSIGDHRATITFSVAQTDAGWRLQQVTSTIDPGALPATLGPTLNGQPLTNTAHIEVFPGSYTFGEDVDEITLADRPVLVAAVGDDVKAGLEPTLTSKGVKAANAIAEKAVKACLAKRDPSPQGCPNSVTVAVGQKLDTKSIKWNLVGNPWKNATYTLDVADPTQARGATTLNFRFRCTLTQNGEKYMVDQKNEVSVRYMLTVTDPSVSVVWQRIA</sequence>
<evidence type="ECO:0000256" key="2">
    <source>
        <dbReference type="SAM" id="Phobius"/>
    </source>
</evidence>
<feature type="compositionally biased region" description="Low complexity" evidence="1">
    <location>
        <begin position="1"/>
        <end position="14"/>
    </location>
</feature>
<feature type="region of interest" description="Disordered" evidence="1">
    <location>
        <begin position="1"/>
        <end position="36"/>
    </location>
</feature>
<keyword evidence="2" id="KW-0472">Membrane</keyword>
<feature type="transmembrane region" description="Helical" evidence="2">
    <location>
        <begin position="44"/>
        <end position="65"/>
    </location>
</feature>
<evidence type="ECO:0000313" key="4">
    <source>
        <dbReference type="Proteomes" id="UP000238164"/>
    </source>
</evidence>
<evidence type="ECO:0000313" key="3">
    <source>
        <dbReference type="EMBL" id="SPD88244.1"/>
    </source>
</evidence>
<keyword evidence="2" id="KW-1133">Transmembrane helix</keyword>
<keyword evidence="2" id="KW-0812">Transmembrane</keyword>
<keyword evidence="4" id="KW-1185">Reference proteome</keyword>
<dbReference type="Proteomes" id="UP000238164">
    <property type="component" value="Chromosome 1"/>
</dbReference>
<evidence type="ECO:0000256" key="1">
    <source>
        <dbReference type="SAM" id="MobiDB-lite"/>
    </source>
</evidence>
<accession>A0A2N9JJL7</accession>
<gene>
    <name evidence="3" type="ORF">MPLG2_3214</name>
</gene>
<protein>
    <recommendedName>
        <fullName evidence="5">DUF4878 domain-containing protein</fullName>
    </recommendedName>
</protein>
<name>A0A2N9JJL7_9ACTN</name>
<dbReference type="KEGG" id="mgg:MPLG2_3214"/>
<reference evidence="3 4" key="1">
    <citation type="submission" date="2018-02" db="EMBL/GenBank/DDBJ databases">
        <authorList>
            <person name="Cohen D.B."/>
            <person name="Kent A.D."/>
        </authorList>
    </citation>
    <scope>NUCLEOTIDE SEQUENCE [LARGE SCALE GENOMIC DNA]</scope>
    <source>
        <strain evidence="3">1</strain>
    </source>
</reference>
<dbReference type="RefSeq" id="WP_105186795.1">
    <property type="nucleotide sequence ID" value="NZ_BAAAGO010000044.1"/>
</dbReference>